<comment type="caution">
    <text evidence="2">The sequence shown here is derived from an EMBL/GenBank/DDBJ whole genome shotgun (WGS) entry which is preliminary data.</text>
</comment>
<feature type="transmembrane region" description="Helical" evidence="1">
    <location>
        <begin position="429"/>
        <end position="455"/>
    </location>
</feature>
<dbReference type="PRINTS" id="PR00702">
    <property type="entry name" value="ACRIFLAVINRP"/>
</dbReference>
<proteinExistence type="predicted"/>
<reference evidence="2" key="1">
    <citation type="submission" date="2022-01" db="EMBL/GenBank/DDBJ databases">
        <authorList>
            <person name="Criscuolo A."/>
        </authorList>
    </citation>
    <scope>NUCLEOTIDE SEQUENCE</scope>
    <source>
        <strain evidence="2">CIP111893</strain>
    </source>
</reference>
<name>A0ABM9CB04_9BACL</name>
<evidence type="ECO:0000256" key="1">
    <source>
        <dbReference type="SAM" id="Phobius"/>
    </source>
</evidence>
<feature type="transmembrane region" description="Helical" evidence="1">
    <location>
        <begin position="949"/>
        <end position="970"/>
    </location>
</feature>
<feature type="transmembrane region" description="Helical" evidence="1">
    <location>
        <begin position="12"/>
        <end position="30"/>
    </location>
</feature>
<dbReference type="SUPFAM" id="SSF82714">
    <property type="entry name" value="Multidrug efflux transporter AcrB TolC docking domain, DN and DC subdomains"/>
    <property type="match status" value="2"/>
</dbReference>
<dbReference type="Proteomes" id="UP000838686">
    <property type="component" value="Unassembled WGS sequence"/>
</dbReference>
<dbReference type="Pfam" id="PF00873">
    <property type="entry name" value="ACR_tran"/>
    <property type="match status" value="1"/>
</dbReference>
<dbReference type="Gene3D" id="3.30.70.1320">
    <property type="entry name" value="Multidrug efflux transporter AcrB pore domain like"/>
    <property type="match status" value="1"/>
</dbReference>
<dbReference type="PANTHER" id="PTHR32063:SF0">
    <property type="entry name" value="SWARMING MOTILITY PROTEIN SWRC"/>
    <property type="match status" value="1"/>
</dbReference>
<accession>A0ABM9CB04</accession>
<feature type="transmembrane region" description="Helical" evidence="1">
    <location>
        <begin position="905"/>
        <end position="928"/>
    </location>
</feature>
<dbReference type="RefSeq" id="WP_236343090.1">
    <property type="nucleotide sequence ID" value="NZ_CAKMMF010000014.1"/>
</dbReference>
<feature type="transmembrane region" description="Helical" evidence="1">
    <location>
        <begin position="461"/>
        <end position="484"/>
    </location>
</feature>
<gene>
    <name evidence="2" type="primary">swrC_4</name>
    <name evidence="2" type="ORF">PAECIP111893_02783</name>
</gene>
<feature type="transmembrane region" description="Helical" evidence="1">
    <location>
        <begin position="331"/>
        <end position="350"/>
    </location>
</feature>
<dbReference type="Gene3D" id="3.30.2090.10">
    <property type="entry name" value="Multidrug efflux transporter AcrB TolC docking domain, DN and DC subdomains"/>
    <property type="match status" value="2"/>
</dbReference>
<feature type="transmembrane region" description="Helical" evidence="1">
    <location>
        <begin position="853"/>
        <end position="872"/>
    </location>
</feature>
<dbReference type="InterPro" id="IPR027463">
    <property type="entry name" value="AcrB_DN_DC_subdom"/>
</dbReference>
<dbReference type="SUPFAM" id="SSF82866">
    <property type="entry name" value="Multidrug efflux transporter AcrB transmembrane domain"/>
    <property type="match status" value="2"/>
</dbReference>
<feature type="transmembrane region" description="Helical" evidence="1">
    <location>
        <begin position="357"/>
        <end position="377"/>
    </location>
</feature>
<dbReference type="InterPro" id="IPR001036">
    <property type="entry name" value="Acrflvin-R"/>
</dbReference>
<protein>
    <submittedName>
        <fullName evidence="2">Swarming motility protein SwrC</fullName>
    </submittedName>
</protein>
<dbReference type="SUPFAM" id="SSF82693">
    <property type="entry name" value="Multidrug efflux transporter AcrB pore domain, PN1, PN2, PC1 and PC2 subdomains"/>
    <property type="match status" value="2"/>
</dbReference>
<dbReference type="PANTHER" id="PTHR32063">
    <property type="match status" value="1"/>
</dbReference>
<keyword evidence="3" id="KW-1185">Reference proteome</keyword>
<feature type="transmembrane region" description="Helical" evidence="1">
    <location>
        <begin position="383"/>
        <end position="408"/>
    </location>
</feature>
<organism evidence="2 3">
    <name type="scientific">Paenibacillus plantiphilus</name>
    <dbReference type="NCBI Taxonomy" id="2905650"/>
    <lineage>
        <taxon>Bacteria</taxon>
        <taxon>Bacillati</taxon>
        <taxon>Bacillota</taxon>
        <taxon>Bacilli</taxon>
        <taxon>Bacillales</taxon>
        <taxon>Paenibacillaceae</taxon>
        <taxon>Paenibacillus</taxon>
    </lineage>
</organism>
<sequence>MKALISFSMSKVAAMLIIIAILFGGGLYSGSSLKTENMPDVSFPIIIITTPYQASPQDVMNLVTKPIEDKIANIADLDMISSASSDNMSTVIVQFKQDGVDIDKKKQDLDSLMQEVFLPSKSGRPKVSTLGYASIPAYYLSVNAENDMTQSELDRIYEEELKPRFEAINGIDHIDSIGSRTSSLDIQLDADALIPYDMTLPYIAEAIQAALQNGSIGTVKLDGNTQIVRVKGDLDSIYNLENMEITAPSGQVLLLKDVSRITMISDSAFIARMDSMPAIGVHLYKSSAANAVEFSNETNALIAQWEQQYPDVQINKVFDSADEVNESISGLLQEGFIGVALASLMILLFLRNVRMTIIVLVSIPLSILITLMMMHAMNITLNIMSLGGMFIAVGRIVDDSIVVIESIYTNLQKAQKRNESVILLATKQVAMAISSSTFVTAGVFLPIAFVSGIIGGFFRPFALTVACALLASLLVALTVIPMLAKLMVLRGWKSDHSHELNDGKIVTFYERILKWCLSHRIKTMLLSTVMLIATIVLTIPNLAVTFLPDGQVTRQMNYSIKLPYETPFDSTNQLAQDIEAKMAAAKGADGKPLFTFVEALVGYDWSSERVPFAIEIITEVQENGDPAAVQEQYQTLIAADLPAGSKVIPGSLAGGSGYSGTDFSYVLYGSDQQAIEQAALLVEEKLKEFPEIKSVKTSLGDAKTELQIAVNGSAARVYGLSAEHIQATVGGWIARHELGDLRFDNVVYKTKIELAPEDKETIDSLGQLPIKTPAGGTVYLNEVAKLSKVLAPLALERERQKQMVKVTASIDSPDKAAISANVSAALDKLDLPSGVTTEVKGVSEDINEGFGQLFAAMAVAIAIVYLIMVLSFGNAGTPFAILFSLPLAVIGGLLGLLVTGESINITSLIGFMMLIGIVVTNAIVLLDYAQQLRKEGYTAREALIEAGKIRLRPIIMTAGATIAAMIPLALGFSHGTLISKGLAVVVIGGLITSTLLTLVVVPVVYEWIEAFKERFARIINRDKTRPTETTMKL</sequence>
<keyword evidence="1" id="KW-0472">Membrane</keyword>
<evidence type="ECO:0000313" key="2">
    <source>
        <dbReference type="EMBL" id="CAH1207797.1"/>
    </source>
</evidence>
<evidence type="ECO:0000313" key="3">
    <source>
        <dbReference type="Proteomes" id="UP000838686"/>
    </source>
</evidence>
<dbReference type="Gene3D" id="3.30.70.1440">
    <property type="entry name" value="Multidrug efflux transporter AcrB pore domain"/>
    <property type="match status" value="1"/>
</dbReference>
<keyword evidence="1" id="KW-0812">Transmembrane</keyword>
<feature type="transmembrane region" description="Helical" evidence="1">
    <location>
        <begin position="982"/>
        <end position="1008"/>
    </location>
</feature>
<feature type="transmembrane region" description="Helical" evidence="1">
    <location>
        <begin position="879"/>
        <end position="899"/>
    </location>
</feature>
<dbReference type="EMBL" id="CAKMMF010000014">
    <property type="protein sequence ID" value="CAH1207797.1"/>
    <property type="molecule type" value="Genomic_DNA"/>
</dbReference>
<dbReference type="Gene3D" id="3.30.70.1430">
    <property type="entry name" value="Multidrug efflux transporter AcrB pore domain"/>
    <property type="match status" value="2"/>
</dbReference>
<keyword evidence="1" id="KW-1133">Transmembrane helix</keyword>
<feature type="transmembrane region" description="Helical" evidence="1">
    <location>
        <begin position="524"/>
        <end position="547"/>
    </location>
</feature>
<dbReference type="Gene3D" id="1.20.1640.10">
    <property type="entry name" value="Multidrug efflux transporter AcrB transmembrane domain"/>
    <property type="match status" value="2"/>
</dbReference>